<evidence type="ECO:0000256" key="5">
    <source>
        <dbReference type="ARBA" id="ARBA00022741"/>
    </source>
</evidence>
<protein>
    <submittedName>
        <fullName evidence="12">ATPase, P-type (Transporting), HAD superfamily, subfamily IC</fullName>
    </submittedName>
</protein>
<dbReference type="SFLD" id="SFLDS00003">
    <property type="entry name" value="Haloacid_Dehalogenase"/>
    <property type="match status" value="1"/>
</dbReference>
<dbReference type="FunFam" id="3.40.50.1000:FF:000028">
    <property type="entry name" value="Calcium-transporting P-type ATPase, putative"/>
    <property type="match status" value="1"/>
</dbReference>
<feature type="transmembrane region" description="Helical" evidence="10">
    <location>
        <begin position="72"/>
        <end position="93"/>
    </location>
</feature>
<dbReference type="InterPro" id="IPR001757">
    <property type="entry name" value="P_typ_ATPase"/>
</dbReference>
<dbReference type="InterPro" id="IPR006068">
    <property type="entry name" value="ATPase_P-typ_cation-transptr_C"/>
</dbReference>
<dbReference type="Gene3D" id="1.20.1110.10">
    <property type="entry name" value="Calcium-transporting ATPase, transmembrane domain"/>
    <property type="match status" value="2"/>
</dbReference>
<reference evidence="12 13" key="1">
    <citation type="submission" date="2009-02" db="EMBL/GenBank/DDBJ databases">
        <title>Sequencing of the draft genome and assembly of Lutiella nitroferrum 2002.</title>
        <authorList>
            <consortium name="US DOE Joint Genome Institute (JGI-PGF)"/>
            <person name="Lucas S."/>
            <person name="Copeland A."/>
            <person name="Lapidus A."/>
            <person name="Glavina del Rio T."/>
            <person name="Tice H."/>
            <person name="Bruce D."/>
            <person name="Goodwin L."/>
            <person name="Pitluck S."/>
            <person name="Larimer F."/>
            <person name="Land M.L."/>
            <person name="Hauser L."/>
            <person name="Coates J.D."/>
        </authorList>
    </citation>
    <scope>NUCLEOTIDE SEQUENCE [LARGE SCALE GENOMIC DNA]</scope>
    <source>
        <strain evidence="12 13">2002</strain>
    </source>
</reference>
<keyword evidence="9 10" id="KW-0472">Membrane</keyword>
<dbReference type="eggNOG" id="COG0474">
    <property type="taxonomic scope" value="Bacteria"/>
</dbReference>
<dbReference type="Pfam" id="PF00690">
    <property type="entry name" value="Cation_ATPase_N"/>
    <property type="match status" value="1"/>
</dbReference>
<dbReference type="GO" id="GO:0005524">
    <property type="term" value="F:ATP binding"/>
    <property type="evidence" value="ECO:0007669"/>
    <property type="project" value="UniProtKB-KW"/>
</dbReference>
<dbReference type="SUPFAM" id="SSF56784">
    <property type="entry name" value="HAD-like"/>
    <property type="match status" value="1"/>
</dbReference>
<dbReference type="InterPro" id="IPR044492">
    <property type="entry name" value="P_typ_ATPase_HD_dom"/>
</dbReference>
<keyword evidence="8 10" id="KW-1133">Transmembrane helix</keyword>
<evidence type="ECO:0000256" key="4">
    <source>
        <dbReference type="ARBA" id="ARBA00022692"/>
    </source>
</evidence>
<evidence type="ECO:0000256" key="7">
    <source>
        <dbReference type="ARBA" id="ARBA00022967"/>
    </source>
</evidence>
<keyword evidence="3" id="KW-1003">Cell membrane</keyword>
<dbReference type="InterPro" id="IPR059000">
    <property type="entry name" value="ATPase_P-type_domA"/>
</dbReference>
<dbReference type="InterPro" id="IPR008250">
    <property type="entry name" value="ATPase_P-typ_transduc_dom_A_sf"/>
</dbReference>
<feature type="transmembrane region" description="Helical" evidence="10">
    <location>
        <begin position="265"/>
        <end position="286"/>
    </location>
</feature>
<dbReference type="EMBL" id="ACIS01000002">
    <property type="protein sequence ID" value="EEG09732.1"/>
    <property type="molecule type" value="Genomic_DNA"/>
</dbReference>
<name>B9Z0X6_9NEIS</name>
<feature type="transmembrane region" description="Helical" evidence="10">
    <location>
        <begin position="789"/>
        <end position="809"/>
    </location>
</feature>
<comment type="subcellular location">
    <subcellularLocation>
        <location evidence="1">Cell membrane</location>
        <topology evidence="1">Multi-pass membrane protein</topology>
    </subcellularLocation>
</comment>
<dbReference type="SFLD" id="SFLDG00002">
    <property type="entry name" value="C1.7:_P-type_atpase_like"/>
    <property type="match status" value="1"/>
</dbReference>
<keyword evidence="6" id="KW-0067">ATP-binding</keyword>
<comment type="caution">
    <text evidence="12">The sequence shown here is derived from an EMBL/GenBank/DDBJ whole genome shotgun (WGS) entry which is preliminary data.</text>
</comment>
<evidence type="ECO:0000256" key="6">
    <source>
        <dbReference type="ARBA" id="ARBA00022840"/>
    </source>
</evidence>
<evidence type="ECO:0000259" key="11">
    <source>
        <dbReference type="SMART" id="SM00831"/>
    </source>
</evidence>
<evidence type="ECO:0000256" key="1">
    <source>
        <dbReference type="ARBA" id="ARBA00004651"/>
    </source>
</evidence>
<evidence type="ECO:0000313" key="12">
    <source>
        <dbReference type="EMBL" id="EEG09732.1"/>
    </source>
</evidence>
<dbReference type="PROSITE" id="PS00154">
    <property type="entry name" value="ATPASE_E1_E2"/>
    <property type="match status" value="1"/>
</dbReference>
<dbReference type="PANTHER" id="PTHR43294">
    <property type="entry name" value="SODIUM/POTASSIUM-TRANSPORTING ATPASE SUBUNIT ALPHA"/>
    <property type="match status" value="1"/>
</dbReference>
<dbReference type="InterPro" id="IPR050510">
    <property type="entry name" value="Cation_transp_ATPase_P-type"/>
</dbReference>
<dbReference type="GO" id="GO:0005886">
    <property type="term" value="C:plasma membrane"/>
    <property type="evidence" value="ECO:0007669"/>
    <property type="project" value="UniProtKB-SubCell"/>
</dbReference>
<dbReference type="Gene3D" id="3.40.50.1000">
    <property type="entry name" value="HAD superfamily/HAD-like"/>
    <property type="match status" value="2"/>
</dbReference>
<dbReference type="InterPro" id="IPR023214">
    <property type="entry name" value="HAD_sf"/>
</dbReference>
<feature type="transmembrane region" description="Helical" evidence="10">
    <location>
        <begin position="292"/>
        <end position="318"/>
    </location>
</feature>
<dbReference type="AlphaFoldDB" id="B9Z0X6"/>
<feature type="transmembrane region" description="Helical" evidence="10">
    <location>
        <begin position="856"/>
        <end position="878"/>
    </location>
</feature>
<evidence type="ECO:0000256" key="8">
    <source>
        <dbReference type="ARBA" id="ARBA00022989"/>
    </source>
</evidence>
<dbReference type="RefSeq" id="WP_008952768.1">
    <property type="nucleotide sequence ID" value="NZ_ACIS01000002.1"/>
</dbReference>
<feature type="transmembrane region" description="Helical" evidence="10">
    <location>
        <begin position="750"/>
        <end position="777"/>
    </location>
</feature>
<keyword evidence="5" id="KW-0547">Nucleotide-binding</keyword>
<keyword evidence="4 10" id="KW-0812">Transmembrane</keyword>
<feature type="domain" description="Cation-transporting P-type ATPase N-terminal" evidence="11">
    <location>
        <begin position="19"/>
        <end position="92"/>
    </location>
</feature>
<dbReference type="InterPro" id="IPR018303">
    <property type="entry name" value="ATPase_P-typ_P_site"/>
</dbReference>
<evidence type="ECO:0000256" key="3">
    <source>
        <dbReference type="ARBA" id="ARBA00022475"/>
    </source>
</evidence>
<feature type="transmembrane region" description="Helical" evidence="10">
    <location>
        <begin position="830"/>
        <end position="850"/>
    </location>
</feature>
<dbReference type="InterPro" id="IPR004014">
    <property type="entry name" value="ATPase_P-typ_cation-transptr_N"/>
</dbReference>
<dbReference type="PRINTS" id="PR00120">
    <property type="entry name" value="HATPASE"/>
</dbReference>
<evidence type="ECO:0000313" key="13">
    <source>
        <dbReference type="Proteomes" id="UP000003165"/>
    </source>
</evidence>
<evidence type="ECO:0000256" key="10">
    <source>
        <dbReference type="SAM" id="Phobius"/>
    </source>
</evidence>
<dbReference type="NCBIfam" id="TIGR01494">
    <property type="entry name" value="ATPase_P-type"/>
    <property type="match status" value="3"/>
</dbReference>
<accession>B9Z0X6</accession>
<dbReference type="InterPro" id="IPR023298">
    <property type="entry name" value="ATPase_P-typ_TM_dom_sf"/>
</dbReference>
<dbReference type="GO" id="GO:0016887">
    <property type="term" value="F:ATP hydrolysis activity"/>
    <property type="evidence" value="ECO:0007669"/>
    <property type="project" value="InterPro"/>
</dbReference>
<organism evidence="12 13">
    <name type="scientific">Pseudogulbenkiania ferrooxidans 2002</name>
    <dbReference type="NCBI Taxonomy" id="279714"/>
    <lineage>
        <taxon>Bacteria</taxon>
        <taxon>Pseudomonadati</taxon>
        <taxon>Pseudomonadota</taxon>
        <taxon>Betaproteobacteria</taxon>
        <taxon>Neisseriales</taxon>
        <taxon>Chromobacteriaceae</taxon>
        <taxon>Pseudogulbenkiania</taxon>
    </lineage>
</organism>
<dbReference type="Pfam" id="PF00689">
    <property type="entry name" value="Cation_ATPase_C"/>
    <property type="match status" value="1"/>
</dbReference>
<proteinExistence type="inferred from homology"/>
<dbReference type="GO" id="GO:0015662">
    <property type="term" value="F:P-type ion transporter activity"/>
    <property type="evidence" value="ECO:0007669"/>
    <property type="project" value="UniProtKB-ARBA"/>
</dbReference>
<dbReference type="InterPro" id="IPR023299">
    <property type="entry name" value="ATPase_P-typ_cyto_dom_N"/>
</dbReference>
<dbReference type="SFLD" id="SFLDF00027">
    <property type="entry name" value="p-type_atpase"/>
    <property type="match status" value="1"/>
</dbReference>
<dbReference type="InterPro" id="IPR036412">
    <property type="entry name" value="HAD-like_sf"/>
</dbReference>
<evidence type="ECO:0000256" key="2">
    <source>
        <dbReference type="ARBA" id="ARBA00005675"/>
    </source>
</evidence>
<dbReference type="Pfam" id="PF00122">
    <property type="entry name" value="E1-E2_ATPase"/>
    <property type="match status" value="1"/>
</dbReference>
<evidence type="ECO:0000256" key="9">
    <source>
        <dbReference type="ARBA" id="ARBA00023136"/>
    </source>
</evidence>
<dbReference type="Gene3D" id="3.40.1110.10">
    <property type="entry name" value="Calcium-transporting ATPase, cytoplasmic domain N"/>
    <property type="match status" value="2"/>
</dbReference>
<dbReference type="SUPFAM" id="SSF81653">
    <property type="entry name" value="Calcium ATPase, transduction domain A"/>
    <property type="match status" value="1"/>
</dbReference>
<dbReference type="Proteomes" id="UP000003165">
    <property type="component" value="Unassembled WGS sequence"/>
</dbReference>
<dbReference type="Gene3D" id="2.70.150.10">
    <property type="entry name" value="Calcium-transporting ATPase, cytoplasmic transduction domain A"/>
    <property type="match status" value="1"/>
</dbReference>
<dbReference type="SUPFAM" id="SSF81665">
    <property type="entry name" value="Calcium ATPase, transmembrane domain M"/>
    <property type="match status" value="1"/>
</dbReference>
<dbReference type="PANTHER" id="PTHR43294:SF21">
    <property type="entry name" value="CATION TRANSPORTING ATPASE"/>
    <property type="match status" value="1"/>
</dbReference>
<gene>
    <name evidence="12" type="ORF">FuraDRAFT_0748</name>
</gene>
<dbReference type="PRINTS" id="PR00119">
    <property type="entry name" value="CATATPASE"/>
</dbReference>
<feature type="transmembrane region" description="Helical" evidence="10">
    <location>
        <begin position="99"/>
        <end position="119"/>
    </location>
</feature>
<sequence length="901" mass="96052">MPGSHRSPAAHRAHLDALNISRLTPEQALGSLHTGPGGLAEAEAARRLTEYGSNTVEEMAGKPGWQRLLEQFGHFFAIILWIAAGLALLAYVLQGDPAMATLGWAIIGVIVINGVFSFWQEYKAEQALAALRQLLPLEVKVRRGGVVYPLPASQLVPGDIVYLEGGDAVPADCRVLSAFGLRVNNAILTGESAPQSRHAEASHNADPVLGGNCLFAGTSVVAGSAEVVVYATGMRTRFGHVAHLTQSTADTVSPLTRELARLSRWVALFATALGLVFLSIGHAIGLPWSDNLLFAIGIIVANVPEGLLPTVTLSLALATQRMAKRRALVRHLPAVETLSAATVIVSDKTGTLTENRMRVLDVYTLGRAHPADTPGLPAVLKQIAGQCHNLLASGNGWIGDPMEQALAEFAGALPQPPSLRRGELPFDSERKRMAVLQQQPDGLHLYVKGAAECVLPLCGMLLMPDGEQPLDAAGRDRLLAEVDRFAERGLRVLALAYRQPAALPLDESNLVFAGLAGIEDPPRPEVAGAIATCRQAGIRVVLCTGDHAVTASAIARQIGLLQGDGKVVTGDELERLSDTQLQLRLDQPDLLFARVTPEQKQRIVTVLQQKGEVVAVTGDGVNDAPALKSADIGIAMGQRGSDVAKAAADIVLLDDNFATIVDAIEEGRAVYANIRKFLTYILTSNIPELVPYLAFVLLRVPLPLTIIQILAVDLGTDMLPALALGAEPPAPAVMNTPPRSRQERLLTPGLLLRAYGFLGLFEAAAALFAFFTVMYAAGWHYGGTVPASTPFYLAATTACLVAIVLGQIVNLFLCRDSTVSAFRLPLRNRWLLGGLAFEAALILSIVYTSFGQRVFGTAPLAAADWLIALPVLLAMLLADELRKAWQRHRPGAAADTRRGMG</sequence>
<dbReference type="SUPFAM" id="SSF81660">
    <property type="entry name" value="Metal cation-transporting ATPase, ATP-binding domain N"/>
    <property type="match status" value="1"/>
</dbReference>
<dbReference type="Pfam" id="PF08282">
    <property type="entry name" value="Hydrolase_3"/>
    <property type="match status" value="1"/>
</dbReference>
<keyword evidence="7" id="KW-1278">Translocase</keyword>
<keyword evidence="13" id="KW-1185">Reference proteome</keyword>
<comment type="similarity">
    <text evidence="2">Belongs to the cation transport ATPase (P-type) (TC 3.A.3) family. Type IIA subfamily.</text>
</comment>
<dbReference type="Pfam" id="PF13246">
    <property type="entry name" value="Cation_ATPase"/>
    <property type="match status" value="1"/>
</dbReference>
<dbReference type="SMART" id="SM00831">
    <property type="entry name" value="Cation_ATPase_N"/>
    <property type="match status" value="1"/>
</dbReference>